<evidence type="ECO:0008006" key="4">
    <source>
        <dbReference type="Google" id="ProtNLM"/>
    </source>
</evidence>
<dbReference type="InterPro" id="IPR017853">
    <property type="entry name" value="GH"/>
</dbReference>
<organism evidence="2 3">
    <name type="scientific">Olivibacter oleidegradans</name>
    <dbReference type="NCBI Taxonomy" id="760123"/>
    <lineage>
        <taxon>Bacteria</taxon>
        <taxon>Pseudomonadati</taxon>
        <taxon>Bacteroidota</taxon>
        <taxon>Sphingobacteriia</taxon>
        <taxon>Sphingobacteriales</taxon>
        <taxon>Sphingobacteriaceae</taxon>
        <taxon>Olivibacter</taxon>
    </lineage>
</organism>
<dbReference type="PANTHER" id="PTHR12631">
    <property type="entry name" value="ALPHA-L-IDURONIDASE"/>
    <property type="match status" value="1"/>
</dbReference>
<comment type="caution">
    <text evidence="2">The sequence shown here is derived from an EMBL/GenBank/DDBJ whole genome shotgun (WGS) entry which is preliminary data.</text>
</comment>
<dbReference type="PANTHER" id="PTHR12631:SF10">
    <property type="entry name" value="BETA-XYLOSIDASE-LIKE PROTEIN-RELATED"/>
    <property type="match status" value="1"/>
</dbReference>
<dbReference type="Gene3D" id="3.20.20.80">
    <property type="entry name" value="Glycosidases"/>
    <property type="match status" value="1"/>
</dbReference>
<keyword evidence="3" id="KW-1185">Reference proteome</keyword>
<gene>
    <name evidence="2" type="ORF">ACFFI0_17805</name>
</gene>
<evidence type="ECO:0000256" key="1">
    <source>
        <dbReference type="SAM" id="SignalP"/>
    </source>
</evidence>
<dbReference type="InterPro" id="IPR051923">
    <property type="entry name" value="Glycosyl_Hydrolase_39"/>
</dbReference>
<protein>
    <recommendedName>
        <fullName evidence="4">Asl1-like glycosyl hydrolase catalytic domain-containing protein</fullName>
    </recommendedName>
</protein>
<sequence length="527" mass="59984">MVIKLFYLPLRFLAISMHLLAAIRCDGHHQSQTKVVFQDTTALIPSITVDRFMGVNAFVDDPPEDMLALGFIREYHSWVWDEGNGSTGYQGHPYRQIKVAPGYPGWNFDQFYGQLRQIGLQVSPCIQSSVPWLDSASWFPTNIKPTDQPNAAADQPSSYEARASYLFQFAGRYGSHPIPNQEQRFAADQPMVSGLGHIQYLEDWNEPDRFWEGAKSAFKPDEFAAMLSADYDGHEQSMVHYKTGKPSFGVKNADPTIKLVMGGLSSINLEYIDQMNQWFKQNRRDKKFAADVINVHTYAWKNGKDWQGGGPAISPEQAKFKEQAAALVAYRNEHLPNLEVWISEFGWDTHPGSVLSPPAIGKSDIREVQARWILRAYLAFAAAGVDRAQLYMLRDVNPNDPIQFSSSGLVSEKGVWEPKTSWYYVYTMKNVLTNMVFAGEERSTHPTILIYKFKHLSKNELVYVLWSGTSTGYQQNNYRLKIKSRARHATIIEPIVGKTRGKRIDQRIKNNRIELNVNEKPTFVLVK</sequence>
<feature type="signal peptide" evidence="1">
    <location>
        <begin position="1"/>
        <end position="21"/>
    </location>
</feature>
<reference evidence="2 3" key="1">
    <citation type="submission" date="2024-09" db="EMBL/GenBank/DDBJ databases">
        <authorList>
            <person name="Sun Q."/>
            <person name="Mori K."/>
        </authorList>
    </citation>
    <scope>NUCLEOTIDE SEQUENCE [LARGE SCALE GENOMIC DNA]</scope>
    <source>
        <strain evidence="2 3">CCM 7765</strain>
    </source>
</reference>
<feature type="chain" id="PRO_5045887437" description="Asl1-like glycosyl hydrolase catalytic domain-containing protein" evidence="1">
    <location>
        <begin position="22"/>
        <end position="527"/>
    </location>
</feature>
<accession>A0ABV6HQ06</accession>
<dbReference type="RefSeq" id="WP_130855240.1">
    <property type="nucleotide sequence ID" value="NZ_JBHLWO010000002.1"/>
</dbReference>
<dbReference type="EMBL" id="JBHLWO010000002">
    <property type="protein sequence ID" value="MFC0320185.1"/>
    <property type="molecule type" value="Genomic_DNA"/>
</dbReference>
<evidence type="ECO:0000313" key="3">
    <source>
        <dbReference type="Proteomes" id="UP001589774"/>
    </source>
</evidence>
<name>A0ABV6HQ06_9SPHI</name>
<evidence type="ECO:0000313" key="2">
    <source>
        <dbReference type="EMBL" id="MFC0320185.1"/>
    </source>
</evidence>
<dbReference type="Proteomes" id="UP001589774">
    <property type="component" value="Unassembled WGS sequence"/>
</dbReference>
<proteinExistence type="predicted"/>
<dbReference type="SUPFAM" id="SSF51445">
    <property type="entry name" value="(Trans)glycosidases"/>
    <property type="match status" value="1"/>
</dbReference>
<keyword evidence="1" id="KW-0732">Signal</keyword>